<dbReference type="Pfam" id="PF00575">
    <property type="entry name" value="S1"/>
    <property type="match status" value="6"/>
</dbReference>
<evidence type="ECO:0000256" key="3">
    <source>
        <dbReference type="ARBA" id="ARBA00022552"/>
    </source>
</evidence>
<feature type="domain" description="S1 motif" evidence="12">
    <location>
        <begin position="1040"/>
        <end position="1116"/>
    </location>
</feature>
<feature type="region of interest" description="Disordered" evidence="11">
    <location>
        <begin position="1391"/>
        <end position="1445"/>
    </location>
</feature>
<dbReference type="InterPro" id="IPR012340">
    <property type="entry name" value="NA-bd_OB-fold"/>
</dbReference>
<dbReference type="Pfam" id="PF23231">
    <property type="entry name" value="HAT_Syf1_CNRKL1_C"/>
    <property type="match status" value="1"/>
</dbReference>
<dbReference type="CDD" id="cd05706">
    <property type="entry name" value="S1_Rrp5_repeat_sc10"/>
    <property type="match status" value="1"/>
</dbReference>
<comment type="subcellular location">
    <subcellularLocation>
        <location evidence="1">Nucleus</location>
        <location evidence="1">Nucleolus</location>
    </subcellularLocation>
</comment>
<dbReference type="InterPro" id="IPR003107">
    <property type="entry name" value="HAT"/>
</dbReference>
<evidence type="ECO:0000313" key="13">
    <source>
        <dbReference type="EMBL" id="RPB10143.1"/>
    </source>
</evidence>
<dbReference type="SUPFAM" id="SSF50249">
    <property type="entry name" value="Nucleic acid-binding proteins"/>
    <property type="match status" value="11"/>
</dbReference>
<dbReference type="CDD" id="cd05703">
    <property type="entry name" value="S1_Rrp5_repeat_hs12_sc9"/>
    <property type="match status" value="1"/>
</dbReference>
<dbReference type="SMART" id="SM00386">
    <property type="entry name" value="HAT"/>
    <property type="match status" value="5"/>
</dbReference>
<dbReference type="SUPFAM" id="SSF48452">
    <property type="entry name" value="TPR-like"/>
    <property type="match status" value="2"/>
</dbReference>
<sequence length="1786" mass="196149">MAPEKKRKRPQEGAESSPAKKPHVKKSESAAITAPAAPTAPSTLRSMKDDESSFPRGGASALTPLEFKQVSNEAARDVLFESGGAGKTSGEDGGIALKKGKKKPKRSREEKKEKKEDQKKEDKGPYPEGLSFKRLASGMLILGCISKINATDLAIALPNNLTGFVPLTSISETFTKKIESLIDESEDEASEEEQEEKGSLSKDEKDAFDLNAMFRVGQYLRTYVVHSIEDVATKAGSSGDQNKTKRRIELSLDPSLANSGLTPGDLVVGCTVQASISSVEDHGLVMELGISEGIKGFLTKKELGHDFTMAKATQGQVLLCTVTGIGSNGKIIKLSADLEQKPSKKGKIAGGKGAWWVSQAPTINAFLPGTGVEVLVTEVGKKGGLVGKIMGMLDATIDYFHIAGWKPEELGERFKIGEKIKARVTITFPSSDPQKVAISVLPHILAFTPPAEKDLSTTLPIATILPTAKIIDVKPKVGLFLETGISGIPGFVHISRVSSETKVDDLSKDSGPYKLGTIHEARVIGFNAMDGIYLLSTEKRVLEQPYLRIEDIKIGETVKGKIQKVLERGGVTVNIADGISGFVSEDHLSDVKLKSPEKKFREGVEVRCRVLSTNPEKRQLRLTLKKTLVNSDAPLISDYESVTPGIRSVGTLIKIMAQGAIVQFYAGVSAYLPVSEMSEAYIQDPKEHFRVGQSVNVHILSVDPESKKMRVSCKDPNSFGEEQKEALKALEPGSLVSGTVVEKSDDDLIVEIKGGLKGVLIVGQLTDGSRQKNVNAFKKLRAGQTLSDLVVLAKNEKRRLITLSMKPSLAKAAKSKELLGSFEDVEEGKSVKGWVYNITLAGVFVAFAGGLVGLAVKKDLPTEVQSLPDFKYVKDQSVTAKVTRVNQEKRRFFLSLKPESELEVREPKEPKDPNLVTPINPVDEKMTSLADFTPGTVTKVVIVSVQQTQINVRLADNIQGRIDVSQIFDSWESIKNKKSPLESYKKGDVIPAKILGIHDARNHRFLAITHKTSNTKTPIFELSAKPSVVAKGSLNILTIDQVTQGSSWVVFVNNIAEECVWVNISPDIRGRIRRLDLSEDVSQLNDLPKNFPIGSALKARVLSVDTEHKKLNLSARPLSASTLTYDQLSKGVVVPARVTKVSDRQVIVQLSESASGPINLTDIADDFSEAKVSNFRKNDIIRVCVLDLDKPNKRITLSARPSRVLSSTLTVRDPEVQTIANINVGDVRRGFVKNVSDKGLFVSLGGNVTAWVKVSDLADTFLKDWKSMFTVDQLVEGKIVAVEKTLGHVQMSLRPSAISGELKKQTQLSELKAGQIVTGRIKGVVDFGVFIQLDNAATISGLCHKTQIADGVVEDIGKLYAEGDPVKAKILKVDVQKGRVSFGLKASFFEDEDSDDDASDGGVELDDEDSDGEEDSDEDGDINLEDVKDFDSDAEESDKGGDVDMEDAPVLAVGEGLSAGGFDWTGSILDKREHDAASESENDGDQDKQKKKKRKKSKIKEDMTGDMATREPQSVADHERILLGDPNNSVLWIQYLAFQLQLSEIEKAREIAERAIKTIDVREEKEKLNVWIAMLNMENAYGNDETLQETFKRACQYNDSQDVHERLASIYIQSGKTEKAGDLFKVIIKKFSQDPKVWVNYADYLLTNSNREEARELLKRAMQTLPQSNHKDLITKFAKLEFKNGDPERGRTLFENLLGTFNKKNDLWNVFLDVEMKYGGESDDNKETVRELFRRALAEDKCSARQARGLFKKWMEYEKKVGDEKSVEVVTRKAKEYVDSKKGKAE</sequence>
<feature type="region of interest" description="Disordered" evidence="11">
    <location>
        <begin position="1473"/>
        <end position="1513"/>
    </location>
</feature>
<evidence type="ECO:0000313" key="14">
    <source>
        <dbReference type="Proteomes" id="UP000277580"/>
    </source>
</evidence>
<keyword evidence="6" id="KW-0539">Nucleus</keyword>
<feature type="domain" description="S1 motif" evidence="12">
    <location>
        <begin position="733"/>
        <end position="806"/>
    </location>
</feature>
<feature type="domain" description="S1 motif" evidence="12">
    <location>
        <begin position="645"/>
        <end position="714"/>
    </location>
</feature>
<dbReference type="InterPro" id="IPR003029">
    <property type="entry name" value="S1_domain"/>
</dbReference>
<feature type="domain" description="S1 motif" evidence="12">
    <location>
        <begin position="1225"/>
        <end position="1294"/>
    </location>
</feature>
<evidence type="ECO:0000256" key="10">
    <source>
        <dbReference type="PROSITE-ProRule" id="PRU00339"/>
    </source>
</evidence>
<keyword evidence="10" id="KW-0802">TPR repeat</keyword>
<dbReference type="InterPro" id="IPR048059">
    <property type="entry name" value="Rrp5_S1_rpt_hs1_sc1"/>
</dbReference>
<dbReference type="PROSITE" id="PS50005">
    <property type="entry name" value="TPR"/>
    <property type="match status" value="1"/>
</dbReference>
<feature type="domain" description="S1 motif" evidence="12">
    <location>
        <begin position="264"/>
        <end position="337"/>
    </location>
</feature>
<feature type="compositionally biased region" description="Basic and acidic residues" evidence="11">
    <location>
        <begin position="1425"/>
        <end position="1442"/>
    </location>
</feature>
<dbReference type="CDD" id="cd05702">
    <property type="entry name" value="S1_Rrp5_repeat_hs11_sc8"/>
    <property type="match status" value="1"/>
</dbReference>
<dbReference type="InterPro" id="IPR048058">
    <property type="entry name" value="Rrp5_S1_rpt_hs11_sc8"/>
</dbReference>
<keyword evidence="14" id="KW-1185">Reference proteome</keyword>
<dbReference type="InParanoid" id="A0A3N4KHY8"/>
<dbReference type="CDD" id="cd05693">
    <property type="entry name" value="S1_Rrp5_repeat_hs1_sc1"/>
    <property type="match status" value="1"/>
</dbReference>
<dbReference type="STRING" id="1392247.A0A3N4KHY8"/>
<dbReference type="EMBL" id="ML119145">
    <property type="protein sequence ID" value="RPB10143.1"/>
    <property type="molecule type" value="Genomic_DNA"/>
</dbReference>
<feature type="domain" description="S1 motif" evidence="12">
    <location>
        <begin position="138"/>
        <end position="253"/>
    </location>
</feature>
<dbReference type="FunFam" id="2.40.50.140:FF:000196">
    <property type="entry name" value="rRNA biogenesis protein RRP5"/>
    <property type="match status" value="1"/>
</dbReference>
<feature type="domain" description="S1 motif" evidence="12">
    <location>
        <begin position="555"/>
        <end position="625"/>
    </location>
</feature>
<evidence type="ECO:0000256" key="6">
    <source>
        <dbReference type="ARBA" id="ARBA00023242"/>
    </source>
</evidence>
<evidence type="ECO:0000256" key="2">
    <source>
        <dbReference type="ARBA" id="ARBA00022517"/>
    </source>
</evidence>
<dbReference type="FunFam" id="2.40.50.140:FF:000159">
    <property type="entry name" value="rRNA biogenesis protein rrp5"/>
    <property type="match status" value="1"/>
</dbReference>
<feature type="domain" description="S1 motif" evidence="12">
    <location>
        <begin position="1131"/>
        <end position="1200"/>
    </location>
</feature>
<dbReference type="InterPro" id="IPR057302">
    <property type="entry name" value="Rrp5_S1"/>
</dbReference>
<feature type="repeat" description="TPR" evidence="10">
    <location>
        <begin position="1635"/>
        <end position="1668"/>
    </location>
</feature>
<feature type="compositionally biased region" description="Basic and acidic residues" evidence="11">
    <location>
        <begin position="107"/>
        <end position="125"/>
    </location>
</feature>
<evidence type="ECO:0000256" key="1">
    <source>
        <dbReference type="ARBA" id="ARBA00004604"/>
    </source>
</evidence>
<feature type="domain" description="S1 motif" evidence="12">
    <location>
        <begin position="1314"/>
        <end position="1385"/>
    </location>
</feature>
<dbReference type="FunFam" id="2.40.50.140:FF:000279">
    <property type="entry name" value="rRNA biogenesis protein rrp5"/>
    <property type="match status" value="1"/>
</dbReference>
<feature type="domain" description="S1 motif" evidence="12">
    <location>
        <begin position="828"/>
        <end position="897"/>
    </location>
</feature>
<dbReference type="InterPro" id="IPR019734">
    <property type="entry name" value="TPR_rpt"/>
</dbReference>
<dbReference type="GO" id="GO:0003723">
    <property type="term" value="F:RNA binding"/>
    <property type="evidence" value="ECO:0007669"/>
    <property type="project" value="TreeGrafter"/>
</dbReference>
<dbReference type="InterPro" id="IPR055430">
    <property type="entry name" value="HAT_Syf1_CNRKL1_C"/>
</dbReference>
<comment type="function">
    <text evidence="7">Involved in the biogenesis of rRNA. Required for the formation of 18S and 5.8S rRNA.</text>
</comment>
<dbReference type="CDD" id="cd04461">
    <property type="entry name" value="S1_Rrp5_repeat_hs8_sc7"/>
    <property type="match status" value="1"/>
</dbReference>
<feature type="compositionally biased region" description="Low complexity" evidence="11">
    <location>
        <begin position="29"/>
        <end position="43"/>
    </location>
</feature>
<dbReference type="FunFam" id="2.40.50.140:FF:000103">
    <property type="entry name" value="protein RRP5 homolog"/>
    <property type="match status" value="2"/>
</dbReference>
<feature type="domain" description="S1 motif" evidence="12">
    <location>
        <begin position="935"/>
        <end position="1011"/>
    </location>
</feature>
<dbReference type="InterPro" id="IPR057301">
    <property type="entry name" value="Rrp5_OB_4th"/>
</dbReference>
<dbReference type="PROSITE" id="PS00018">
    <property type="entry name" value="EF_HAND_1"/>
    <property type="match status" value="1"/>
</dbReference>
<feature type="region of interest" description="Disordered" evidence="11">
    <location>
        <begin position="79"/>
        <end position="128"/>
    </location>
</feature>
<evidence type="ECO:0000256" key="5">
    <source>
        <dbReference type="ARBA" id="ARBA00022737"/>
    </source>
</evidence>
<dbReference type="Gene3D" id="1.25.40.10">
    <property type="entry name" value="Tetratricopeptide repeat domain"/>
    <property type="match status" value="2"/>
</dbReference>
<dbReference type="GO" id="GO:0032040">
    <property type="term" value="C:small-subunit processome"/>
    <property type="evidence" value="ECO:0007669"/>
    <property type="project" value="TreeGrafter"/>
</dbReference>
<name>A0A3N4KHY8_9PEZI</name>
<dbReference type="SMART" id="SM00316">
    <property type="entry name" value="S1"/>
    <property type="match status" value="13"/>
</dbReference>
<keyword evidence="4" id="KW-0597">Phosphoprotein</keyword>
<dbReference type="InterPro" id="IPR011990">
    <property type="entry name" value="TPR-like_helical_dom_sf"/>
</dbReference>
<dbReference type="CDD" id="cd05698">
    <property type="entry name" value="S1_Rrp5_repeat_hs6_sc5"/>
    <property type="match status" value="1"/>
</dbReference>
<dbReference type="PANTHER" id="PTHR23270:SF10">
    <property type="entry name" value="PROTEIN RRP5 HOMOLOG"/>
    <property type="match status" value="1"/>
</dbReference>
<dbReference type="PROSITE" id="PS50126">
    <property type="entry name" value="S1"/>
    <property type="match status" value="12"/>
</dbReference>
<proteinExistence type="predicted"/>
<evidence type="ECO:0000256" key="8">
    <source>
        <dbReference type="ARBA" id="ARBA00073619"/>
    </source>
</evidence>
<gene>
    <name evidence="13" type="ORF">P167DRAFT_526259</name>
</gene>
<evidence type="ECO:0000256" key="9">
    <source>
        <dbReference type="ARBA" id="ARBA00076674"/>
    </source>
</evidence>
<dbReference type="OrthoDB" id="412781at2759"/>
<feature type="compositionally biased region" description="Acidic residues" evidence="11">
    <location>
        <begin position="1391"/>
        <end position="1424"/>
    </location>
</feature>
<feature type="compositionally biased region" description="Acidic residues" evidence="11">
    <location>
        <begin position="182"/>
        <end position="195"/>
    </location>
</feature>
<dbReference type="FunCoup" id="A0A3N4KHY8">
    <property type="interactions" value="1107"/>
</dbReference>
<dbReference type="CDD" id="cd05697">
    <property type="entry name" value="S1_Rrp5_repeat_hs5"/>
    <property type="match status" value="1"/>
</dbReference>
<dbReference type="Proteomes" id="UP000277580">
    <property type="component" value="Unassembled WGS sequence"/>
</dbReference>
<feature type="compositionally biased region" description="Gly residues" evidence="11">
    <location>
        <begin position="83"/>
        <end position="93"/>
    </location>
</feature>
<reference evidence="13 14" key="1">
    <citation type="journal article" date="2018" name="Nat. Ecol. Evol.">
        <title>Pezizomycetes genomes reveal the molecular basis of ectomycorrhizal truffle lifestyle.</title>
        <authorList>
            <person name="Murat C."/>
            <person name="Payen T."/>
            <person name="Noel B."/>
            <person name="Kuo A."/>
            <person name="Morin E."/>
            <person name="Chen J."/>
            <person name="Kohler A."/>
            <person name="Krizsan K."/>
            <person name="Balestrini R."/>
            <person name="Da Silva C."/>
            <person name="Montanini B."/>
            <person name="Hainaut M."/>
            <person name="Levati E."/>
            <person name="Barry K.W."/>
            <person name="Belfiori B."/>
            <person name="Cichocki N."/>
            <person name="Clum A."/>
            <person name="Dockter R.B."/>
            <person name="Fauchery L."/>
            <person name="Guy J."/>
            <person name="Iotti M."/>
            <person name="Le Tacon F."/>
            <person name="Lindquist E.A."/>
            <person name="Lipzen A."/>
            <person name="Malagnac F."/>
            <person name="Mello A."/>
            <person name="Molinier V."/>
            <person name="Miyauchi S."/>
            <person name="Poulain J."/>
            <person name="Riccioni C."/>
            <person name="Rubini A."/>
            <person name="Sitrit Y."/>
            <person name="Splivallo R."/>
            <person name="Traeger S."/>
            <person name="Wang M."/>
            <person name="Zifcakova L."/>
            <person name="Wipf D."/>
            <person name="Zambonelli A."/>
            <person name="Paolocci F."/>
            <person name="Nowrousian M."/>
            <person name="Ottonello S."/>
            <person name="Baldrian P."/>
            <person name="Spatafora J.W."/>
            <person name="Henrissat B."/>
            <person name="Nagy L.G."/>
            <person name="Aury J.M."/>
            <person name="Wincker P."/>
            <person name="Grigoriev I.V."/>
            <person name="Bonfante P."/>
            <person name="Martin F.M."/>
        </authorList>
    </citation>
    <scope>NUCLEOTIDE SEQUENCE [LARGE SCALE GENOMIC DNA]</scope>
    <source>
        <strain evidence="13 14">CCBAS932</strain>
    </source>
</reference>
<dbReference type="InterPro" id="IPR018247">
    <property type="entry name" value="EF_Hand_1_Ca_BS"/>
</dbReference>
<feature type="region of interest" description="Disordered" evidence="11">
    <location>
        <begin position="1"/>
        <end position="66"/>
    </location>
</feature>
<keyword evidence="2" id="KW-0690">Ribosome biogenesis</keyword>
<keyword evidence="5" id="KW-0677">Repeat</keyword>
<dbReference type="Gene3D" id="2.40.50.140">
    <property type="entry name" value="Nucleic acid-binding proteins"/>
    <property type="match status" value="12"/>
</dbReference>
<feature type="compositionally biased region" description="Basic residues" evidence="11">
    <location>
        <begin position="1489"/>
        <end position="1498"/>
    </location>
</feature>
<keyword evidence="3" id="KW-0698">rRNA processing</keyword>
<evidence type="ECO:0000256" key="4">
    <source>
        <dbReference type="ARBA" id="ARBA00022553"/>
    </source>
</evidence>
<dbReference type="GO" id="GO:0006364">
    <property type="term" value="P:rRNA processing"/>
    <property type="evidence" value="ECO:0007669"/>
    <property type="project" value="UniProtKB-KW"/>
</dbReference>
<feature type="region of interest" description="Disordered" evidence="11">
    <location>
        <begin position="182"/>
        <end position="202"/>
    </location>
</feature>
<protein>
    <recommendedName>
        <fullName evidence="8">rRNA biogenesis protein RRP5</fullName>
    </recommendedName>
    <alternativeName>
        <fullName evidence="9">Ribosomal RNA-processing protein 5</fullName>
    </alternativeName>
</protein>
<feature type="domain" description="S1 motif" evidence="12">
    <location>
        <begin position="462"/>
        <end position="538"/>
    </location>
</feature>
<dbReference type="FunFam" id="2.40.50.140:FF:000278">
    <property type="entry name" value="rRNA biogenesis protein rrp5"/>
    <property type="match status" value="1"/>
</dbReference>
<dbReference type="FunFam" id="2.40.50.140:FF:000155">
    <property type="entry name" value="rRNA biogenesis protein RRP5"/>
    <property type="match status" value="1"/>
</dbReference>
<evidence type="ECO:0000259" key="12">
    <source>
        <dbReference type="PROSITE" id="PS50126"/>
    </source>
</evidence>
<evidence type="ECO:0000256" key="7">
    <source>
        <dbReference type="ARBA" id="ARBA00055575"/>
    </source>
</evidence>
<dbReference type="InterPro" id="IPR045209">
    <property type="entry name" value="Rrp5"/>
</dbReference>
<organism evidence="13 14">
    <name type="scientific">Morchella conica CCBAS932</name>
    <dbReference type="NCBI Taxonomy" id="1392247"/>
    <lineage>
        <taxon>Eukaryota</taxon>
        <taxon>Fungi</taxon>
        <taxon>Dikarya</taxon>
        <taxon>Ascomycota</taxon>
        <taxon>Pezizomycotina</taxon>
        <taxon>Pezizomycetes</taxon>
        <taxon>Pezizales</taxon>
        <taxon>Morchellaceae</taxon>
        <taxon>Morchella</taxon>
    </lineage>
</organism>
<dbReference type="Pfam" id="PF24685">
    <property type="entry name" value="OB_RRP5_4th"/>
    <property type="match status" value="1"/>
</dbReference>
<accession>A0A3N4KHY8</accession>
<evidence type="ECO:0000256" key="11">
    <source>
        <dbReference type="SAM" id="MobiDB-lite"/>
    </source>
</evidence>
<dbReference type="Pfam" id="PF23459">
    <property type="entry name" value="S1_RRP5"/>
    <property type="match status" value="1"/>
</dbReference>
<dbReference type="PANTHER" id="PTHR23270">
    <property type="entry name" value="PROGRAMMED CELL DEATH PROTEIN 11 PRE-RRNA PROCESSING PROTEIN RRP5"/>
    <property type="match status" value="1"/>
</dbReference>